<sequence length="222" mass="24737">MNNDFKQNSRSTYRAKRKKTNIVLNSLIIIVLALIILVAYNIFASGSDEKAVTKQETPKQEQKQAAPKEKKAEETKKKEKPSEDKAAKEEDEKQSEEATAPENADDSQAVITDGGTSPNVVKTIENPAWKPVGTTQTGEHTAVYDQSSVDWQEMLKAVSYATGLDSGNMTVYWLGRDKTTANASFATVASKDKQQKYNVYIKWVDGQGWMPTRVEELAEIQQ</sequence>
<keyword evidence="2" id="KW-0812">Transmembrane</keyword>
<feature type="compositionally biased region" description="Basic and acidic residues" evidence="1">
    <location>
        <begin position="49"/>
        <end position="91"/>
    </location>
</feature>
<feature type="region of interest" description="Disordered" evidence="1">
    <location>
        <begin position="49"/>
        <end position="124"/>
    </location>
</feature>
<feature type="domain" description="DUF1510" evidence="3">
    <location>
        <begin position="124"/>
        <end position="217"/>
    </location>
</feature>
<evidence type="ECO:0000313" key="6">
    <source>
        <dbReference type="Proteomes" id="UP000677265"/>
    </source>
</evidence>
<dbReference type="EMBL" id="JAGYPE020000021">
    <property type="protein sequence ID" value="MCH6266460.1"/>
    <property type="molecule type" value="Genomic_DNA"/>
</dbReference>
<feature type="transmembrane region" description="Helical" evidence="2">
    <location>
        <begin position="21"/>
        <end position="43"/>
    </location>
</feature>
<protein>
    <submittedName>
        <fullName evidence="4">YrrS family protein</fullName>
    </submittedName>
</protein>
<name>A0A942T4I0_9BACI</name>
<keyword evidence="2" id="KW-1133">Transmembrane helix</keyword>
<evidence type="ECO:0000313" key="5">
    <source>
        <dbReference type="EMBL" id="MCH6266460.1"/>
    </source>
</evidence>
<gene>
    <name evidence="5" type="ORF">KHB02_013100</name>
    <name evidence="4" type="ORF">KHB02_26285</name>
</gene>
<accession>A0A942T4I0</accession>
<keyword evidence="2" id="KW-0472">Membrane</keyword>
<dbReference type="EMBL" id="JAGYPE010000005">
    <property type="protein sequence ID" value="MBS4184891.1"/>
    <property type="molecule type" value="Genomic_DNA"/>
</dbReference>
<keyword evidence="6" id="KW-1185">Reference proteome</keyword>
<evidence type="ECO:0000256" key="1">
    <source>
        <dbReference type="SAM" id="MobiDB-lite"/>
    </source>
</evidence>
<evidence type="ECO:0000313" key="4">
    <source>
        <dbReference type="EMBL" id="MBS4184891.1"/>
    </source>
</evidence>
<comment type="caution">
    <text evidence="4">The sequence shown here is derived from an EMBL/GenBank/DDBJ whole genome shotgun (WGS) entry which is preliminary data.</text>
</comment>
<reference evidence="4" key="1">
    <citation type="submission" date="2021-05" db="EMBL/GenBank/DDBJ databases">
        <title>Novel Bacillus species.</title>
        <authorList>
            <person name="Liu G."/>
        </authorList>
    </citation>
    <scope>NUCLEOTIDE SEQUENCE</scope>
    <source>
        <strain evidence="4 6">FJAT-50051</strain>
    </source>
</reference>
<evidence type="ECO:0000259" key="3">
    <source>
        <dbReference type="Pfam" id="PF07423"/>
    </source>
</evidence>
<dbReference type="AlphaFoldDB" id="A0A942T4I0"/>
<dbReference type="InterPro" id="IPR009988">
    <property type="entry name" value="DUF1510"/>
</dbReference>
<proteinExistence type="predicted"/>
<organism evidence="4">
    <name type="scientific">Neobacillus citreus</name>
    <dbReference type="NCBI Taxonomy" id="2833578"/>
    <lineage>
        <taxon>Bacteria</taxon>
        <taxon>Bacillati</taxon>
        <taxon>Bacillota</taxon>
        <taxon>Bacilli</taxon>
        <taxon>Bacillales</taxon>
        <taxon>Bacillaceae</taxon>
        <taxon>Neobacillus</taxon>
    </lineage>
</organism>
<evidence type="ECO:0000256" key="2">
    <source>
        <dbReference type="SAM" id="Phobius"/>
    </source>
</evidence>
<dbReference type="Proteomes" id="UP000677265">
    <property type="component" value="Unassembled WGS sequence"/>
</dbReference>
<dbReference type="RefSeq" id="WP_213144776.1">
    <property type="nucleotide sequence ID" value="NZ_JAGYPE020000021.1"/>
</dbReference>
<dbReference type="Pfam" id="PF07423">
    <property type="entry name" value="DUF1510"/>
    <property type="match status" value="1"/>
</dbReference>